<dbReference type="PANTHER" id="PTHR42808">
    <property type="entry name" value="HYDROXYSTEROID DEHYDROGENASE-LIKE PROTEIN 2"/>
    <property type="match status" value="1"/>
</dbReference>
<dbReference type="InterPro" id="IPR002347">
    <property type="entry name" value="SDR_fam"/>
</dbReference>
<dbReference type="InterPro" id="IPR051935">
    <property type="entry name" value="HSDL2"/>
</dbReference>
<organism evidence="2 3">
    <name type="scientific">Angustibacter luteus</name>
    <dbReference type="NCBI Taxonomy" id="658456"/>
    <lineage>
        <taxon>Bacteria</taxon>
        <taxon>Bacillati</taxon>
        <taxon>Actinomycetota</taxon>
        <taxon>Actinomycetes</taxon>
        <taxon>Kineosporiales</taxon>
        <taxon>Kineosporiaceae</taxon>
    </lineage>
</organism>
<name>A0ABW1JFE4_9ACTN</name>
<dbReference type="PANTHER" id="PTHR42808:SF3">
    <property type="entry name" value="HYDROXYSTEROID DEHYDROGENASE-LIKE PROTEIN 2"/>
    <property type="match status" value="1"/>
</dbReference>
<accession>A0ABW1JFE4</accession>
<keyword evidence="3" id="KW-1185">Reference proteome</keyword>
<comment type="caution">
    <text evidence="2">The sequence shown here is derived from an EMBL/GenBank/DDBJ whole genome shotgun (WGS) entry which is preliminary data.</text>
</comment>
<dbReference type="RefSeq" id="WP_345716238.1">
    <property type="nucleotide sequence ID" value="NZ_BAABFP010000004.1"/>
</dbReference>
<comment type="similarity">
    <text evidence="1">Belongs to the short-chain dehydrogenases/reductases (SDR) family.</text>
</comment>
<dbReference type="PRINTS" id="PR00081">
    <property type="entry name" value="GDHRDH"/>
</dbReference>
<dbReference type="Gene3D" id="3.40.50.720">
    <property type="entry name" value="NAD(P)-binding Rossmann-like Domain"/>
    <property type="match status" value="1"/>
</dbReference>
<dbReference type="NCBIfam" id="NF006133">
    <property type="entry name" value="PRK08278.1"/>
    <property type="match status" value="1"/>
</dbReference>
<evidence type="ECO:0000256" key="1">
    <source>
        <dbReference type="ARBA" id="ARBA00006484"/>
    </source>
</evidence>
<sequence length="283" mass="29649">MREASQTTDGPLAGRTLLMSGGSRGIGLAIALRAARDGANIAFIAKTSDPDPRLPGTVHSAAAEIEAVGGQVLPIVGDVRDEQVIEGAVAAVVEQFGGIDIVVNNASAIALQGIGDLPIKRYDLMLDVNARGTFAMLTASIPHLLRSSDARVLTLSPPLNPDPKWLAGHAPYTVSKYAMTMLTLGVAEQYREHGIVANCLWPATLIATAAVKNVVAGEEGMRASRRPEIMADAAGLLLTRPASAGTGHCYLDEEVLRSSGVVDLSVYAHDGASEHDLQPDLFL</sequence>
<gene>
    <name evidence="2" type="ORF">ACFQDO_09890</name>
</gene>
<dbReference type="Pfam" id="PF00106">
    <property type="entry name" value="adh_short"/>
    <property type="match status" value="1"/>
</dbReference>
<evidence type="ECO:0000313" key="2">
    <source>
        <dbReference type="EMBL" id="MFC6007438.1"/>
    </source>
</evidence>
<dbReference type="EMBL" id="JBHSRD010000003">
    <property type="protein sequence ID" value="MFC6007438.1"/>
    <property type="molecule type" value="Genomic_DNA"/>
</dbReference>
<evidence type="ECO:0000313" key="3">
    <source>
        <dbReference type="Proteomes" id="UP001596189"/>
    </source>
</evidence>
<dbReference type="SUPFAM" id="SSF51735">
    <property type="entry name" value="NAD(P)-binding Rossmann-fold domains"/>
    <property type="match status" value="1"/>
</dbReference>
<dbReference type="InterPro" id="IPR036291">
    <property type="entry name" value="NAD(P)-bd_dom_sf"/>
</dbReference>
<protein>
    <submittedName>
        <fullName evidence="2">NAD(P)-dependent oxidoreductase</fullName>
    </submittedName>
</protein>
<dbReference type="PROSITE" id="PS00061">
    <property type="entry name" value="ADH_SHORT"/>
    <property type="match status" value="1"/>
</dbReference>
<dbReference type="Proteomes" id="UP001596189">
    <property type="component" value="Unassembled WGS sequence"/>
</dbReference>
<reference evidence="3" key="1">
    <citation type="journal article" date="2019" name="Int. J. Syst. Evol. Microbiol.">
        <title>The Global Catalogue of Microorganisms (GCM) 10K type strain sequencing project: providing services to taxonomists for standard genome sequencing and annotation.</title>
        <authorList>
            <consortium name="The Broad Institute Genomics Platform"/>
            <consortium name="The Broad Institute Genome Sequencing Center for Infectious Disease"/>
            <person name="Wu L."/>
            <person name="Ma J."/>
        </authorList>
    </citation>
    <scope>NUCLEOTIDE SEQUENCE [LARGE SCALE GENOMIC DNA]</scope>
    <source>
        <strain evidence="3">KACC 14249</strain>
    </source>
</reference>
<proteinExistence type="inferred from homology"/>
<dbReference type="InterPro" id="IPR020904">
    <property type="entry name" value="Sc_DH/Rdtase_CS"/>
</dbReference>